<dbReference type="Gene3D" id="1.20.1250.20">
    <property type="entry name" value="MFS general substrate transporter like domains"/>
    <property type="match status" value="2"/>
</dbReference>
<feature type="transmembrane region" description="Helical" evidence="8">
    <location>
        <begin position="419"/>
        <end position="439"/>
    </location>
</feature>
<keyword evidence="4 8" id="KW-0812">Transmembrane</keyword>
<feature type="transmembrane region" description="Helical" evidence="8">
    <location>
        <begin position="204"/>
        <end position="226"/>
    </location>
</feature>
<dbReference type="PROSITE" id="PS50850">
    <property type="entry name" value="MFS"/>
    <property type="match status" value="1"/>
</dbReference>
<dbReference type="InterPro" id="IPR050327">
    <property type="entry name" value="Proton-linked_MCT"/>
</dbReference>
<dbReference type="Proteomes" id="UP000070501">
    <property type="component" value="Unassembled WGS sequence"/>
</dbReference>
<keyword evidence="11" id="KW-1185">Reference proteome</keyword>
<feature type="transmembrane region" description="Helical" evidence="8">
    <location>
        <begin position="391"/>
        <end position="413"/>
    </location>
</feature>
<sequence length="452" mass="47871">MPDLQAERQHGSAPVLEKGHQSDGSSTHQKTPADVDAAPDGGLPAWLVVLGGFCVSFCSFGWLNSIGVFQDYYQRGPLSSYSSSTISWIPSLQIFFMMAMGPIIGSIYDRYGPRHLLLVGSILHVLGLMMASLATEYYQFLLAQGVCSAIGVAAIFQPAINAIPSWFTAKRGAAYGVLATGSSLGGVVFPIMMSRLIPAVGYPWAMRSAAFLILLLLVVANLTVRARLPPSPQALTRQQLAQPFREVPFLGLLAGMTLLTFGIYIPINYIQVEALQAGMRPELAGYLVTMLNAGSLFGRILSGIAADKIGRFNAFIISCFFAGLFTLALWLPASSSSPQHQPHTPSSTTVDSIIIAFAVLFGFFSGAYVSLLGALVAAISPPREIGFRTGLVFLVAAVPGLVTNPVAGAILAAGGGSFAGMKVYAGVMMLAGTACVALSRGRETKWKVMVAY</sequence>
<proteinExistence type="inferred from homology"/>
<organism evidence="10 11">
    <name type="scientific">Microdochium bolleyi</name>
    <dbReference type="NCBI Taxonomy" id="196109"/>
    <lineage>
        <taxon>Eukaryota</taxon>
        <taxon>Fungi</taxon>
        <taxon>Dikarya</taxon>
        <taxon>Ascomycota</taxon>
        <taxon>Pezizomycotina</taxon>
        <taxon>Sordariomycetes</taxon>
        <taxon>Xylariomycetidae</taxon>
        <taxon>Xylariales</taxon>
        <taxon>Microdochiaceae</taxon>
        <taxon>Microdochium</taxon>
    </lineage>
</organism>
<evidence type="ECO:0000256" key="8">
    <source>
        <dbReference type="SAM" id="Phobius"/>
    </source>
</evidence>
<evidence type="ECO:0000256" key="7">
    <source>
        <dbReference type="SAM" id="MobiDB-lite"/>
    </source>
</evidence>
<feature type="compositionally biased region" description="Basic and acidic residues" evidence="7">
    <location>
        <begin position="1"/>
        <end position="10"/>
    </location>
</feature>
<dbReference type="AlphaFoldDB" id="A0A136INQ8"/>
<evidence type="ECO:0000256" key="5">
    <source>
        <dbReference type="ARBA" id="ARBA00022989"/>
    </source>
</evidence>
<evidence type="ECO:0000259" key="9">
    <source>
        <dbReference type="PROSITE" id="PS50850"/>
    </source>
</evidence>
<dbReference type="OrthoDB" id="5667at2759"/>
<keyword evidence="5 8" id="KW-1133">Transmembrane helix</keyword>
<dbReference type="InterPro" id="IPR011701">
    <property type="entry name" value="MFS"/>
</dbReference>
<dbReference type="EMBL" id="KQ964267">
    <property type="protein sequence ID" value="KXJ86570.1"/>
    <property type="molecule type" value="Genomic_DNA"/>
</dbReference>
<feature type="transmembrane region" description="Helical" evidence="8">
    <location>
        <begin position="353"/>
        <end position="379"/>
    </location>
</feature>
<feature type="transmembrane region" description="Helical" evidence="8">
    <location>
        <begin position="85"/>
        <end position="104"/>
    </location>
</feature>
<evidence type="ECO:0000256" key="4">
    <source>
        <dbReference type="ARBA" id="ARBA00022692"/>
    </source>
</evidence>
<feature type="transmembrane region" description="Helical" evidence="8">
    <location>
        <begin position="140"/>
        <end position="160"/>
    </location>
</feature>
<reference evidence="11" key="1">
    <citation type="submission" date="2016-02" db="EMBL/GenBank/DDBJ databases">
        <title>Draft genome sequence of Microdochium bolleyi, a fungal endophyte of beachgrass.</title>
        <authorList>
            <consortium name="DOE Joint Genome Institute"/>
            <person name="David A.S."/>
            <person name="May G."/>
            <person name="Haridas S."/>
            <person name="Lim J."/>
            <person name="Wang M."/>
            <person name="Labutti K."/>
            <person name="Lipzen A."/>
            <person name="Barry K."/>
            <person name="Grigoriev I.V."/>
        </authorList>
    </citation>
    <scope>NUCLEOTIDE SEQUENCE [LARGE SCALE GENOMIC DNA]</scope>
    <source>
        <strain evidence="11">J235TASD1</strain>
    </source>
</reference>
<feature type="transmembrane region" description="Helical" evidence="8">
    <location>
        <begin position="314"/>
        <end position="333"/>
    </location>
</feature>
<dbReference type="InParanoid" id="A0A136INQ8"/>
<comment type="subcellular location">
    <subcellularLocation>
        <location evidence="1">Membrane</location>
        <topology evidence="1">Multi-pass membrane protein</topology>
    </subcellularLocation>
</comment>
<feature type="transmembrane region" description="Helical" evidence="8">
    <location>
        <begin position="283"/>
        <end position="302"/>
    </location>
</feature>
<feature type="transmembrane region" description="Helical" evidence="8">
    <location>
        <begin position="247"/>
        <end position="271"/>
    </location>
</feature>
<accession>A0A136INQ8</accession>
<dbReference type="InterPro" id="IPR036259">
    <property type="entry name" value="MFS_trans_sf"/>
</dbReference>
<evidence type="ECO:0000313" key="11">
    <source>
        <dbReference type="Proteomes" id="UP000070501"/>
    </source>
</evidence>
<feature type="domain" description="Major facilitator superfamily (MFS) profile" evidence="9">
    <location>
        <begin position="45"/>
        <end position="443"/>
    </location>
</feature>
<evidence type="ECO:0000256" key="3">
    <source>
        <dbReference type="ARBA" id="ARBA00022448"/>
    </source>
</evidence>
<keyword evidence="6 8" id="KW-0472">Membrane</keyword>
<dbReference type="SUPFAM" id="SSF103473">
    <property type="entry name" value="MFS general substrate transporter"/>
    <property type="match status" value="1"/>
</dbReference>
<dbReference type="PANTHER" id="PTHR11360">
    <property type="entry name" value="MONOCARBOXYLATE TRANSPORTER"/>
    <property type="match status" value="1"/>
</dbReference>
<evidence type="ECO:0000256" key="1">
    <source>
        <dbReference type="ARBA" id="ARBA00004141"/>
    </source>
</evidence>
<feature type="region of interest" description="Disordered" evidence="7">
    <location>
        <begin position="1"/>
        <end position="34"/>
    </location>
</feature>
<keyword evidence="3" id="KW-0813">Transport</keyword>
<comment type="similarity">
    <text evidence="2">Belongs to the major facilitator superfamily. Monocarboxylate porter (TC 2.A.1.13) family.</text>
</comment>
<gene>
    <name evidence="10" type="ORF">Micbo1qcDRAFT_168373</name>
</gene>
<dbReference type="PANTHER" id="PTHR11360:SF224">
    <property type="entry name" value="MAJOR FACILITATOR SUPERFAMILY (MFS) PROFILE DOMAIN-CONTAINING PROTEIN-RELATED"/>
    <property type="match status" value="1"/>
</dbReference>
<dbReference type="GO" id="GO:0016020">
    <property type="term" value="C:membrane"/>
    <property type="evidence" value="ECO:0007669"/>
    <property type="project" value="UniProtKB-SubCell"/>
</dbReference>
<dbReference type="Pfam" id="PF07690">
    <property type="entry name" value="MFS_1"/>
    <property type="match status" value="1"/>
</dbReference>
<evidence type="ECO:0000256" key="2">
    <source>
        <dbReference type="ARBA" id="ARBA00006727"/>
    </source>
</evidence>
<dbReference type="GO" id="GO:0022857">
    <property type="term" value="F:transmembrane transporter activity"/>
    <property type="evidence" value="ECO:0007669"/>
    <property type="project" value="InterPro"/>
</dbReference>
<feature type="transmembrane region" description="Helical" evidence="8">
    <location>
        <begin position="45"/>
        <end position="65"/>
    </location>
</feature>
<name>A0A136INQ8_9PEZI</name>
<dbReference type="InterPro" id="IPR020846">
    <property type="entry name" value="MFS_dom"/>
</dbReference>
<feature type="transmembrane region" description="Helical" evidence="8">
    <location>
        <begin position="116"/>
        <end position="134"/>
    </location>
</feature>
<feature type="transmembrane region" description="Helical" evidence="8">
    <location>
        <begin position="172"/>
        <end position="192"/>
    </location>
</feature>
<evidence type="ECO:0000313" key="10">
    <source>
        <dbReference type="EMBL" id="KXJ86570.1"/>
    </source>
</evidence>
<evidence type="ECO:0000256" key="6">
    <source>
        <dbReference type="ARBA" id="ARBA00023136"/>
    </source>
</evidence>
<protein>
    <submittedName>
        <fullName evidence="10">Major facilitator superfamily domain-containing protein</fullName>
    </submittedName>
</protein>